<evidence type="ECO:0000256" key="4">
    <source>
        <dbReference type="SAM" id="Phobius"/>
    </source>
</evidence>
<keyword evidence="4" id="KW-0812">Transmembrane</keyword>
<evidence type="ECO:0000256" key="3">
    <source>
        <dbReference type="SAM" id="MobiDB-lite"/>
    </source>
</evidence>
<dbReference type="Pfam" id="PF00168">
    <property type="entry name" value="C2"/>
    <property type="match status" value="3"/>
</dbReference>
<keyword evidence="6" id="KW-1185">Reference proteome</keyword>
<feature type="transmembrane region" description="Helical" evidence="4">
    <location>
        <begin position="871"/>
        <end position="890"/>
    </location>
</feature>
<dbReference type="SUPFAM" id="SSF49562">
    <property type="entry name" value="C2 domain (Calcium/lipid-binding domain, CaLB)"/>
    <property type="match status" value="3"/>
</dbReference>
<evidence type="ECO:0000259" key="5">
    <source>
        <dbReference type="PROSITE" id="PS50004"/>
    </source>
</evidence>
<evidence type="ECO:0000256" key="2">
    <source>
        <dbReference type="ARBA" id="ARBA00022837"/>
    </source>
</evidence>
<feature type="domain" description="C2" evidence="5">
    <location>
        <begin position="396"/>
        <end position="513"/>
    </location>
</feature>
<dbReference type="PRINTS" id="PR00360">
    <property type="entry name" value="C2DOMAIN"/>
</dbReference>
<dbReference type="InterPro" id="IPR035892">
    <property type="entry name" value="C2_domain_sf"/>
</dbReference>
<protein>
    <submittedName>
        <fullName evidence="7">C2 domain-containing protein</fullName>
    </submittedName>
</protein>
<organism evidence="6 7">
    <name type="scientific">Acrobeloides nanus</name>
    <dbReference type="NCBI Taxonomy" id="290746"/>
    <lineage>
        <taxon>Eukaryota</taxon>
        <taxon>Metazoa</taxon>
        <taxon>Ecdysozoa</taxon>
        <taxon>Nematoda</taxon>
        <taxon>Chromadorea</taxon>
        <taxon>Rhabditida</taxon>
        <taxon>Tylenchina</taxon>
        <taxon>Cephalobomorpha</taxon>
        <taxon>Cephaloboidea</taxon>
        <taxon>Cephalobidae</taxon>
        <taxon>Acrobeloides</taxon>
    </lineage>
</organism>
<name>A0A914BYE2_9BILA</name>
<feature type="domain" description="C2" evidence="5">
    <location>
        <begin position="243"/>
        <end position="359"/>
    </location>
</feature>
<dbReference type="GO" id="GO:0005509">
    <property type="term" value="F:calcium ion binding"/>
    <property type="evidence" value="ECO:0007669"/>
    <property type="project" value="TreeGrafter"/>
</dbReference>
<keyword evidence="1" id="KW-0479">Metal-binding</keyword>
<dbReference type="SMART" id="SM00239">
    <property type="entry name" value="C2"/>
    <property type="match status" value="3"/>
</dbReference>
<dbReference type="Gene3D" id="2.60.40.150">
    <property type="entry name" value="C2 domain"/>
    <property type="match status" value="3"/>
</dbReference>
<dbReference type="Proteomes" id="UP000887540">
    <property type="component" value="Unplaced"/>
</dbReference>
<feature type="domain" description="C2" evidence="5">
    <location>
        <begin position="547"/>
        <end position="660"/>
    </location>
</feature>
<evidence type="ECO:0000313" key="7">
    <source>
        <dbReference type="WBParaSite" id="ACRNAN_Path_1264.g4938.t3"/>
    </source>
</evidence>
<feature type="compositionally biased region" description="Polar residues" evidence="3">
    <location>
        <begin position="814"/>
        <end position="824"/>
    </location>
</feature>
<sequence>MTNGSDFDEVEQVCGLQRSNVTQIECIDYLTSSLMSKNWLIGLILEYTVVIFTDMASGVTNGMVHMPDEASSSHAIRRVSKGLRIKLKRPQSQCSDEFEFHEKHPQKISLSAGNSPLPKRKFRAGDIFQCVSSLPTIESMHQFEDADFENLCEVPGCSDVVDPINSEKHSTVRQRERHRVWDALKFQFGLRSRSGTPKMNRLKKLKLYSSSFDEPATSKKESKNWRIKTLPNSERTCQHHRQALENSGVKIDDSNPYVTFQLKIHLKEGHSLVVRDASGSSDPYVKFLYRDKEIYKSNTVYRSLNPNWDEEFRLLIDDPTYKLHIKVFDYDRLMSDDFMGGTTVDLSMHKLFDTHELKVKLEEEGNTEYMGYLQLAITITPLTEEQKAQFLSKSVRGVITEMAKKPNKVSVWLSAVNIVLVEAKLNSLQLAQPPDTFVKFKLGNEKYKSKVASKSYAPRWLEQFDLHIYDENFQTLDLMIHEKNTIIGGCSIDLREFDREQMEEKWYQLDHDAGSVLLLLSISGTSSSAGSVQDLNDFVNNRDIIIEKYSLLNSFRGVKDVGHLTVKVFRAENLTAADLGGKSDPFCVLELVNARLQTHTEYKTLNPEWNKLFTFAVKDIHEVLEITVYDEDPNKKFEFLGKVAIPLLKIRNCEKRWYYLKDRKLMHKVKGRILIEMDVVWNSFKAAVRSFNPREKKLVVPETKFKRSLLVNSVNRLKEFGINMVSTKNYVRSCLNWESYPRSICAFIIFVLTVYFIELYHVPILLLLVFIRCHVYKKVAESIEQRFRSRRSEDNIPLADSDDEDISISDQKKNGISKSATSSKSRTDKGSSLRDRFNAIQDTLVLIQNILDFLASLLERIKNTFNFTVPYLSYLAIFVLCISTLVLYFVKLRWIVLAWGINKFTKKLRNPHYIDNNELLDFFSRVPSEKELVLPYLSYLAIFVLCISTLVLYFVKLRWIVLAWGINKFTKKLRNPHYIDNNELLDFFSRVPSEKELWLYREFKMNSADSTESGKIDENKKGN</sequence>
<keyword evidence="4" id="KW-0472">Membrane</keyword>
<dbReference type="WBParaSite" id="ACRNAN_Path_1264.g4938.t3">
    <property type="protein sequence ID" value="ACRNAN_Path_1264.g4938.t3"/>
    <property type="gene ID" value="ACRNAN_Path_1264.g4938"/>
</dbReference>
<proteinExistence type="predicted"/>
<dbReference type="CDD" id="cd04042">
    <property type="entry name" value="C2A_MCTP_PRT"/>
    <property type="match status" value="1"/>
</dbReference>
<evidence type="ECO:0000256" key="1">
    <source>
        <dbReference type="ARBA" id="ARBA00022723"/>
    </source>
</evidence>
<dbReference type="InterPro" id="IPR000008">
    <property type="entry name" value="C2_dom"/>
</dbReference>
<dbReference type="PANTHER" id="PTHR45911">
    <property type="entry name" value="C2 DOMAIN-CONTAINING PROTEIN"/>
    <property type="match status" value="1"/>
</dbReference>
<keyword evidence="4" id="KW-1133">Transmembrane helix</keyword>
<dbReference type="GO" id="GO:0030672">
    <property type="term" value="C:synaptic vesicle membrane"/>
    <property type="evidence" value="ECO:0007669"/>
    <property type="project" value="TreeGrafter"/>
</dbReference>
<feature type="transmembrane region" description="Helical" evidence="4">
    <location>
        <begin position="746"/>
        <end position="771"/>
    </location>
</feature>
<reference evidence="7" key="1">
    <citation type="submission" date="2022-11" db="UniProtKB">
        <authorList>
            <consortium name="WormBaseParasite"/>
        </authorList>
    </citation>
    <scope>IDENTIFICATION</scope>
</reference>
<feature type="transmembrane region" description="Helical" evidence="4">
    <location>
        <begin position="936"/>
        <end position="955"/>
    </location>
</feature>
<dbReference type="CDD" id="cd08377">
    <property type="entry name" value="C2C_MCTP_PRT"/>
    <property type="match status" value="1"/>
</dbReference>
<feature type="region of interest" description="Disordered" evidence="3">
    <location>
        <begin position="798"/>
        <end position="831"/>
    </location>
</feature>
<dbReference type="GO" id="GO:0046928">
    <property type="term" value="P:regulation of neurotransmitter secretion"/>
    <property type="evidence" value="ECO:0007669"/>
    <property type="project" value="TreeGrafter"/>
</dbReference>
<keyword evidence="2" id="KW-0106">Calcium</keyword>
<dbReference type="PROSITE" id="PS50004">
    <property type="entry name" value="C2"/>
    <property type="match status" value="3"/>
</dbReference>
<accession>A0A914BYE2</accession>
<evidence type="ECO:0000313" key="6">
    <source>
        <dbReference type="Proteomes" id="UP000887540"/>
    </source>
</evidence>
<dbReference type="AlphaFoldDB" id="A0A914BYE2"/>
<dbReference type="FunFam" id="2.60.40.150:FF:000167">
    <property type="entry name" value="Multiple C2 domains, transmembrane 2a"/>
    <property type="match status" value="1"/>
</dbReference>
<dbReference type="PANTHER" id="PTHR45911:SF4">
    <property type="entry name" value="MULTIPLE C2 AND TRANSMEMBRANE DOMAIN-CONTAINING PROTEIN"/>
    <property type="match status" value="1"/>
</dbReference>